<dbReference type="Proteomes" id="UP000006683">
    <property type="component" value="Chromosome"/>
</dbReference>
<dbReference type="KEGG" id="fbl:Fbal_1360"/>
<keyword evidence="2" id="KW-1185">Reference proteome</keyword>
<evidence type="ECO:0000313" key="2">
    <source>
        <dbReference type="Proteomes" id="UP000006683"/>
    </source>
</evidence>
<sequence length="77" mass="8761">MSLSCSHDGVYTAALVSLRVAGQNKCDRVNKGGQMERRKILKVNKGVMQISVLLLRWEKGFRDERSVNSWHKVMTGR</sequence>
<evidence type="ECO:0000313" key="1">
    <source>
        <dbReference type="EMBL" id="ADN75564.1"/>
    </source>
</evidence>
<dbReference type="GeneID" id="67181580"/>
<proteinExistence type="predicted"/>
<dbReference type="RefSeq" id="WP_013344870.1">
    <property type="nucleotide sequence ID" value="NC_014541.1"/>
</dbReference>
<gene>
    <name evidence="1" type="ordered locus">Fbal_1360</name>
</gene>
<organism evidence="1 2">
    <name type="scientific">Ferrimonas balearica (strain DSM 9799 / CCM 4581 / KCTC 23876 / PAT)</name>
    <dbReference type="NCBI Taxonomy" id="550540"/>
    <lineage>
        <taxon>Bacteria</taxon>
        <taxon>Pseudomonadati</taxon>
        <taxon>Pseudomonadota</taxon>
        <taxon>Gammaproteobacteria</taxon>
        <taxon>Alteromonadales</taxon>
        <taxon>Ferrimonadaceae</taxon>
        <taxon>Ferrimonas</taxon>
    </lineage>
</organism>
<dbReference type="EMBL" id="CP002209">
    <property type="protein sequence ID" value="ADN75564.1"/>
    <property type="molecule type" value="Genomic_DNA"/>
</dbReference>
<reference evidence="1 2" key="1">
    <citation type="journal article" date="2010" name="Stand. Genomic Sci.">
        <title>Complete genome sequence of Ferrimonas balearica type strain (PAT).</title>
        <authorList>
            <person name="Nolan M."/>
            <person name="Sikorski J."/>
            <person name="Davenport K."/>
            <person name="Lucas S."/>
            <person name="Glavina Del Rio T."/>
            <person name="Tice H."/>
            <person name="Cheng J."/>
            <person name="Goodwin L."/>
            <person name="Pitluck S."/>
            <person name="Liolios K."/>
            <person name="Ivanova N."/>
            <person name="Mavromatis K."/>
            <person name="Ovchinnikova G."/>
            <person name="Pati A."/>
            <person name="Chen A."/>
            <person name="Palaniappan K."/>
            <person name="Land M."/>
            <person name="Hauser L."/>
            <person name="Chang Y."/>
            <person name="Jeffries C."/>
            <person name="Tapia R."/>
            <person name="Brettin T."/>
            <person name="Detter J."/>
            <person name="Han C."/>
            <person name="Yasawong M."/>
            <person name="Rohde M."/>
            <person name="Tindall B."/>
            <person name="Goker M."/>
            <person name="Woyke T."/>
            <person name="Bristow J."/>
            <person name="Eisen J."/>
            <person name="Markowitz V."/>
            <person name="Hugenholtz P."/>
            <person name="Kyrpides N."/>
            <person name="Klenk H."/>
            <person name="Lapidus A."/>
        </authorList>
    </citation>
    <scope>NUCLEOTIDE SEQUENCE [LARGE SCALE GENOMIC DNA]</scope>
    <source>
        <strain evidence="2">DSM 9799 / CCM 4581 / KCTC 23876 / PAT</strain>
    </source>
</reference>
<dbReference type="AlphaFoldDB" id="E1SMM5"/>
<dbReference type="HOGENOM" id="CLU_2632825_0_0_6"/>
<accession>E1SMM5</accession>
<protein>
    <submittedName>
        <fullName evidence="1">Uncharacterized protein</fullName>
    </submittedName>
</protein>
<name>E1SMM5_FERBD</name>